<dbReference type="AlphaFoldDB" id="A0A2Z7BP27"/>
<dbReference type="Proteomes" id="UP000250235">
    <property type="component" value="Unassembled WGS sequence"/>
</dbReference>
<evidence type="ECO:0000313" key="1">
    <source>
        <dbReference type="EMBL" id="KZV35358.1"/>
    </source>
</evidence>
<dbReference type="EMBL" id="KV004621">
    <property type="protein sequence ID" value="KZV35358.1"/>
    <property type="molecule type" value="Genomic_DNA"/>
</dbReference>
<proteinExistence type="predicted"/>
<organism evidence="1 2">
    <name type="scientific">Dorcoceras hygrometricum</name>
    <dbReference type="NCBI Taxonomy" id="472368"/>
    <lineage>
        <taxon>Eukaryota</taxon>
        <taxon>Viridiplantae</taxon>
        <taxon>Streptophyta</taxon>
        <taxon>Embryophyta</taxon>
        <taxon>Tracheophyta</taxon>
        <taxon>Spermatophyta</taxon>
        <taxon>Magnoliopsida</taxon>
        <taxon>eudicotyledons</taxon>
        <taxon>Gunneridae</taxon>
        <taxon>Pentapetalae</taxon>
        <taxon>asterids</taxon>
        <taxon>lamiids</taxon>
        <taxon>Lamiales</taxon>
        <taxon>Gesneriaceae</taxon>
        <taxon>Didymocarpoideae</taxon>
        <taxon>Trichosporeae</taxon>
        <taxon>Loxocarpinae</taxon>
        <taxon>Dorcoceras</taxon>
    </lineage>
</organism>
<gene>
    <name evidence="1" type="ORF">F511_37820</name>
</gene>
<evidence type="ECO:0000313" key="2">
    <source>
        <dbReference type="Proteomes" id="UP000250235"/>
    </source>
</evidence>
<protein>
    <recommendedName>
        <fullName evidence="3">Dystroglycan-like</fullName>
    </recommendedName>
</protein>
<reference evidence="1 2" key="1">
    <citation type="journal article" date="2015" name="Proc. Natl. Acad. Sci. U.S.A.">
        <title>The resurrection genome of Boea hygrometrica: A blueprint for survival of dehydration.</title>
        <authorList>
            <person name="Xiao L."/>
            <person name="Yang G."/>
            <person name="Zhang L."/>
            <person name="Yang X."/>
            <person name="Zhao S."/>
            <person name="Ji Z."/>
            <person name="Zhou Q."/>
            <person name="Hu M."/>
            <person name="Wang Y."/>
            <person name="Chen M."/>
            <person name="Xu Y."/>
            <person name="Jin H."/>
            <person name="Xiao X."/>
            <person name="Hu G."/>
            <person name="Bao F."/>
            <person name="Hu Y."/>
            <person name="Wan P."/>
            <person name="Li L."/>
            <person name="Deng X."/>
            <person name="Kuang T."/>
            <person name="Xiang C."/>
            <person name="Zhu J.K."/>
            <person name="Oliver M.J."/>
            <person name="He Y."/>
        </authorList>
    </citation>
    <scope>NUCLEOTIDE SEQUENCE [LARGE SCALE GENOMIC DNA]</scope>
    <source>
        <strain evidence="2">cv. XS01</strain>
    </source>
</reference>
<accession>A0A2Z7BP27</accession>
<evidence type="ECO:0008006" key="3">
    <source>
        <dbReference type="Google" id="ProtNLM"/>
    </source>
</evidence>
<name>A0A2Z7BP27_9LAMI</name>
<keyword evidence="2" id="KW-1185">Reference proteome</keyword>
<sequence>MASSYISNALQINFDSVLEITDNAEMVSMFKTLESTGLKGFLGCPSVLYERELEQFYDTAMVKEGDITCEVSGKVVVISEDRFAGMFGLPTEGLVNLSEEMVDKTLKKAKGFAAQLCVLLKSDPTVTMGEAKTFIPLKILSAKTVKTYIATNETIDARGKADEPGVAKIAKSKKRPIATGMELADVIPTVEEKTSVDEAMTLEEILLTIPDGCSLPSTTGEVTKIQLGKSISIPGVDEGDWYKASLPKIPAADKGKAPLLERDPIKGIPPKENFFSDSCKY</sequence>